<feature type="domain" description="4Fe-4S ferredoxin-type" evidence="17">
    <location>
        <begin position="184"/>
        <end position="214"/>
    </location>
</feature>
<dbReference type="GO" id="GO:0050660">
    <property type="term" value="F:flavin adenine dinucleotide binding"/>
    <property type="evidence" value="ECO:0007669"/>
    <property type="project" value="InterPro"/>
</dbReference>
<keyword evidence="5 16" id="KW-0274">FAD</keyword>
<name>A0AAP3DKE6_BRELA</name>
<dbReference type="AlphaFoldDB" id="A0AAP3DKE6"/>
<comment type="pathway">
    <text evidence="12">Steroid metabolism; cholesterol degradation.</text>
</comment>
<dbReference type="EC" id="5.3.3.1" evidence="11"/>
<dbReference type="GO" id="GO:0016995">
    <property type="term" value="F:cholesterol oxidase activity"/>
    <property type="evidence" value="ECO:0007669"/>
    <property type="project" value="UniProtKB-EC"/>
</dbReference>
<evidence type="ECO:0000313" key="19">
    <source>
        <dbReference type="Proteomes" id="UP001077662"/>
    </source>
</evidence>
<evidence type="ECO:0000256" key="9">
    <source>
        <dbReference type="ARBA" id="ARBA00023221"/>
    </source>
</evidence>
<keyword evidence="9" id="KW-0753">Steroid metabolism</keyword>
<evidence type="ECO:0000256" key="16">
    <source>
        <dbReference type="RuleBase" id="RU003968"/>
    </source>
</evidence>
<evidence type="ECO:0000256" key="11">
    <source>
        <dbReference type="ARBA" id="ARBA00038856"/>
    </source>
</evidence>
<evidence type="ECO:0000256" key="12">
    <source>
        <dbReference type="ARBA" id="ARBA00049645"/>
    </source>
</evidence>
<comment type="similarity">
    <text evidence="2 16">Belongs to the GMC oxidoreductase family.</text>
</comment>
<evidence type="ECO:0000256" key="5">
    <source>
        <dbReference type="ARBA" id="ARBA00022827"/>
    </source>
</evidence>
<dbReference type="InterPro" id="IPR000172">
    <property type="entry name" value="GMC_OxRdtase_N"/>
</dbReference>
<dbReference type="SUPFAM" id="SSF53474">
    <property type="entry name" value="alpha/beta-Hydrolases"/>
    <property type="match status" value="1"/>
</dbReference>
<dbReference type="EC" id="1.1.3.6" evidence="13"/>
<comment type="cofactor">
    <cofactor evidence="1">
        <name>FAD</name>
        <dbReference type="ChEBI" id="CHEBI:57692"/>
    </cofactor>
</comment>
<evidence type="ECO:0000256" key="15">
    <source>
        <dbReference type="ARBA" id="ARBA00049778"/>
    </source>
</evidence>
<dbReference type="Pfam" id="PF00732">
    <property type="entry name" value="GMC_oxred_N"/>
    <property type="match status" value="1"/>
</dbReference>
<dbReference type="PANTHER" id="PTHR47470:SF1">
    <property type="entry name" value="FAD-DEPENDENT OXIDOREDUCTASE 2 FAD BINDING DOMAIN-CONTAINING PROTEIN"/>
    <property type="match status" value="1"/>
</dbReference>
<evidence type="ECO:0000256" key="4">
    <source>
        <dbReference type="ARBA" id="ARBA00022630"/>
    </source>
</evidence>
<keyword evidence="10" id="KW-0413">Isomerase</keyword>
<dbReference type="GO" id="GO:0008203">
    <property type="term" value="P:cholesterol metabolic process"/>
    <property type="evidence" value="ECO:0007669"/>
    <property type="project" value="UniProtKB-KW"/>
</dbReference>
<dbReference type="GO" id="GO:0016787">
    <property type="term" value="F:hydrolase activity"/>
    <property type="evidence" value="ECO:0007669"/>
    <property type="project" value="UniProtKB-KW"/>
</dbReference>
<accession>A0AAP3DKE6</accession>
<keyword evidence="18" id="KW-0378">Hydrolase</keyword>
<reference evidence="18" key="1">
    <citation type="submission" date="2022-09" db="EMBL/GenBank/DDBJ databases">
        <title>Genome analysis and characterization of larvicidal activity of Brevibacillus strains.</title>
        <authorList>
            <person name="Patrusheva E.V."/>
            <person name="Izotova A.O."/>
            <person name="Toshchakov S.V."/>
            <person name="Sineoky S.P."/>
        </authorList>
    </citation>
    <scope>NUCLEOTIDE SEQUENCE</scope>
    <source>
        <strain evidence="18">VKPM_B-13247</strain>
    </source>
</reference>
<keyword evidence="6" id="KW-0560">Oxidoreductase</keyword>
<evidence type="ECO:0000256" key="6">
    <source>
        <dbReference type="ARBA" id="ARBA00023002"/>
    </source>
</evidence>
<sequence>MPSEIKPHYQVVVIGSGYGGSIAASRMARSGLKVCLLERGKEFRPGEFPNTEFEAAREISIKLPELTIGSSSGLYNLHVDEDINVLTGCGLGGTSLINANVAIKAEPRVFECTCWPKQIRNDIHTLIEEGYTRAQEMLMPRSYPDSYPALAKAKALEKSALDMGYPFYKPELTVTFEAFKDGINHVGINQEPCVCCGDCVSGCNYAAKNTLAMNYLPDAYNFGTEIFTQVSVSHIAQKDKQYEVYYNFLHEGRESLHTQDTFFVTADIVIVSAGSLGSTEILMRSKAFGLPLSNQIGNHFTGNGDAVAFSYNTETEINGVGFGFLDPQHMEPVGPCITSIIDMRNQPVLEDGMVIEEGNLPSPLANILPLNLAKIAKEFGEPLSLHIEDRMKEKERELVSLVCGARTGAIRNTQTYLVMAHDDANGQMYLDDKHNRLRVRWKGVGKQAVFETVNKNLKKASESLGGGQYVINPIWSKYFDKDLITVHPLGGCIMADRAEQGAVNHKGQLFSGTEGEGVHEGLYVCDGSIIPRSLGVNPLLTIASLAERTCYLLAEDRNLQIDYGFPSHPPATKKNHATMGLSFIETMKGYFTNKVVDDYHKGYQIGKQHNSPFLFNLTIQTENLEELLESREHQANITGIVEAPVLSEKPLTVHSGTFHLLVDDPSSPDSKEMWYRLCMNSVEGQAYFMEGFKRIRHDSKLDIWADTTTLYISVYDGEDNTAPLLGRGILMMEKEDFMKQLATIRIINETSQIEKMKAIARFGTFFAGSLYETYGSIFAKEHVFNPTAPPRKKRSLRTGAPEIHYFVTEDGVELRLSRYHGGSKGPILLIHGFGVSSIIFSLDTIETNLLEYLYAHGYDVWLLDWRASIELPFHHCQFTLDDAAQFDYPAAISKIRAVAGVESVDVLAHCVGAATLTMSMLSGLQGIRSIILSQIGGHFKPPLLNRIKVGLHIPTLLSTLGIDSLQAYSDSEDDWYNVVYNQALKLYPLPLEERCHSPVCRRATFMYGLLFEHEQLNDLTHDCLHEMLGGANITAFEQVALVFREGKLLRHDGADVYMKHLDRLAIPITFIHGAENQVNTPEGTERTYHELCARNGSSLYNHHIIPEYGHIDCLFGKNAIHDVYPYILEHLTSVNKKAERLQDN</sequence>
<keyword evidence="8" id="KW-1207">Sterol metabolism</keyword>
<dbReference type="GO" id="GO:0004769">
    <property type="term" value="F:steroid Delta-isomerase activity"/>
    <property type="evidence" value="ECO:0007669"/>
    <property type="project" value="UniProtKB-EC"/>
</dbReference>
<keyword evidence="7" id="KW-0443">Lipid metabolism</keyword>
<evidence type="ECO:0000256" key="7">
    <source>
        <dbReference type="ARBA" id="ARBA00023098"/>
    </source>
</evidence>
<evidence type="ECO:0000256" key="13">
    <source>
        <dbReference type="ARBA" id="ARBA00049723"/>
    </source>
</evidence>
<proteinExistence type="inferred from homology"/>
<dbReference type="Proteomes" id="UP001077662">
    <property type="component" value="Unassembled WGS sequence"/>
</dbReference>
<evidence type="ECO:0000256" key="10">
    <source>
        <dbReference type="ARBA" id="ARBA00023235"/>
    </source>
</evidence>
<dbReference type="PRINTS" id="PR00411">
    <property type="entry name" value="PNDRDTASEI"/>
</dbReference>
<dbReference type="EMBL" id="JAPTNE010000047">
    <property type="protein sequence ID" value="MCZ0809931.1"/>
    <property type="molecule type" value="Genomic_DNA"/>
</dbReference>
<dbReference type="RefSeq" id="WP_258434797.1">
    <property type="nucleotide sequence ID" value="NZ_JANSGW010000047.1"/>
</dbReference>
<dbReference type="PROSITE" id="PS51379">
    <property type="entry name" value="4FE4S_FER_2"/>
    <property type="match status" value="1"/>
</dbReference>
<dbReference type="InterPro" id="IPR017896">
    <property type="entry name" value="4Fe4S_Fe-S-bd"/>
</dbReference>
<keyword evidence="4 16" id="KW-0285">Flavoprotein</keyword>
<dbReference type="InterPro" id="IPR000073">
    <property type="entry name" value="AB_hydrolase_1"/>
</dbReference>
<dbReference type="PANTHER" id="PTHR47470">
    <property type="entry name" value="CHOLESTEROL OXIDASE"/>
    <property type="match status" value="1"/>
</dbReference>
<gene>
    <name evidence="18" type="ORF">O0554_24050</name>
</gene>
<dbReference type="InterPro" id="IPR052542">
    <property type="entry name" value="Cholesterol_Oxidase"/>
</dbReference>
<dbReference type="InterPro" id="IPR007867">
    <property type="entry name" value="GMC_OxRtase_C"/>
</dbReference>
<dbReference type="Pfam" id="PF05199">
    <property type="entry name" value="GMC_oxred_C"/>
    <property type="match status" value="1"/>
</dbReference>
<keyword evidence="3" id="KW-0153">Cholesterol metabolism</keyword>
<dbReference type="SUPFAM" id="SSF51905">
    <property type="entry name" value="FAD/NAD(P)-binding domain"/>
    <property type="match status" value="1"/>
</dbReference>
<dbReference type="Gene3D" id="3.50.50.60">
    <property type="entry name" value="FAD/NAD(P)-binding domain"/>
    <property type="match status" value="3"/>
</dbReference>
<evidence type="ECO:0000256" key="2">
    <source>
        <dbReference type="ARBA" id="ARBA00010790"/>
    </source>
</evidence>
<evidence type="ECO:0000256" key="8">
    <source>
        <dbReference type="ARBA" id="ARBA00023166"/>
    </source>
</evidence>
<protein>
    <recommendedName>
        <fullName evidence="14">Cholesterol oxidase</fullName>
        <ecNumber evidence="13">1.1.3.6</ecNumber>
        <ecNumber evidence="11">5.3.3.1</ecNumber>
    </recommendedName>
    <alternativeName>
        <fullName evidence="15">Cholesterol isomerase</fullName>
    </alternativeName>
</protein>
<evidence type="ECO:0000256" key="1">
    <source>
        <dbReference type="ARBA" id="ARBA00001974"/>
    </source>
</evidence>
<dbReference type="InterPro" id="IPR003953">
    <property type="entry name" value="FAD-dep_OxRdtase_2_FAD-bd"/>
</dbReference>
<dbReference type="PROSITE" id="PS00623">
    <property type="entry name" value="GMC_OXRED_1"/>
    <property type="match status" value="1"/>
</dbReference>
<dbReference type="Pfam" id="PF00890">
    <property type="entry name" value="FAD_binding_2"/>
    <property type="match status" value="1"/>
</dbReference>
<evidence type="ECO:0000256" key="3">
    <source>
        <dbReference type="ARBA" id="ARBA00022548"/>
    </source>
</evidence>
<dbReference type="Gene3D" id="3.40.50.1820">
    <property type="entry name" value="alpha/beta hydrolase"/>
    <property type="match status" value="1"/>
</dbReference>
<evidence type="ECO:0000313" key="18">
    <source>
        <dbReference type="EMBL" id="MCZ0809931.1"/>
    </source>
</evidence>
<dbReference type="InterPro" id="IPR029058">
    <property type="entry name" value="AB_hydrolase_fold"/>
</dbReference>
<evidence type="ECO:0000256" key="14">
    <source>
        <dbReference type="ARBA" id="ARBA00049744"/>
    </source>
</evidence>
<organism evidence="18 19">
    <name type="scientific">Brevibacillus laterosporus</name>
    <name type="common">Bacillus laterosporus</name>
    <dbReference type="NCBI Taxonomy" id="1465"/>
    <lineage>
        <taxon>Bacteria</taxon>
        <taxon>Bacillati</taxon>
        <taxon>Bacillota</taxon>
        <taxon>Bacilli</taxon>
        <taxon>Bacillales</taxon>
        <taxon>Paenibacillaceae</taxon>
        <taxon>Brevibacillus</taxon>
    </lineage>
</organism>
<evidence type="ECO:0000259" key="17">
    <source>
        <dbReference type="PROSITE" id="PS51379"/>
    </source>
</evidence>
<dbReference type="InterPro" id="IPR036188">
    <property type="entry name" value="FAD/NAD-bd_sf"/>
</dbReference>
<dbReference type="Pfam" id="PF00561">
    <property type="entry name" value="Abhydrolase_1"/>
    <property type="match status" value="1"/>
</dbReference>
<comment type="caution">
    <text evidence="18">The sequence shown here is derived from an EMBL/GenBank/DDBJ whole genome shotgun (WGS) entry which is preliminary data.</text>
</comment>